<evidence type="ECO:0000313" key="3">
    <source>
        <dbReference type="Proteomes" id="UP000306509"/>
    </source>
</evidence>
<keyword evidence="3" id="KW-1185">Reference proteome</keyword>
<evidence type="ECO:0000313" key="2">
    <source>
        <dbReference type="EMBL" id="TLD00575.1"/>
    </source>
</evidence>
<dbReference type="PROSITE" id="PS51257">
    <property type="entry name" value="PROKAR_LIPOPROTEIN"/>
    <property type="match status" value="1"/>
</dbReference>
<proteinExistence type="predicted"/>
<feature type="signal peptide" evidence="1">
    <location>
        <begin position="1"/>
        <end position="19"/>
    </location>
</feature>
<dbReference type="NCBIfam" id="TIGR04207">
    <property type="entry name" value="halo_sig_pep"/>
    <property type="match status" value="1"/>
</dbReference>
<organism evidence="2 3">
    <name type="scientific">Robinsoniella peoriensis</name>
    <dbReference type="NCBI Taxonomy" id="180332"/>
    <lineage>
        <taxon>Bacteria</taxon>
        <taxon>Bacillati</taxon>
        <taxon>Bacillota</taxon>
        <taxon>Clostridia</taxon>
        <taxon>Lachnospirales</taxon>
        <taxon>Lachnospiraceae</taxon>
        <taxon>Robinsoniella</taxon>
    </lineage>
</organism>
<accession>A0A4U8Q6R1</accession>
<dbReference type="InterPro" id="IPR026452">
    <property type="entry name" value="Surf_glycop_sig_pep"/>
</dbReference>
<dbReference type="AlphaFoldDB" id="A0A4U8Q6R1"/>
<feature type="chain" id="PRO_5038969010" evidence="1">
    <location>
        <begin position="20"/>
        <end position="51"/>
    </location>
</feature>
<dbReference type="RefSeq" id="WP_138002553.1">
    <property type="nucleotide sequence ID" value="NZ_JBHTNY010000008.1"/>
</dbReference>
<evidence type="ECO:0000256" key="1">
    <source>
        <dbReference type="SAM" id="SignalP"/>
    </source>
</evidence>
<dbReference type="Proteomes" id="UP000306509">
    <property type="component" value="Unassembled WGS sequence"/>
</dbReference>
<keyword evidence="1" id="KW-0732">Signal</keyword>
<dbReference type="EMBL" id="QGQD01000052">
    <property type="protein sequence ID" value="TLD00575.1"/>
    <property type="molecule type" value="Genomic_DNA"/>
</dbReference>
<name>A0A4U8Q6R1_9FIRM</name>
<protein>
    <submittedName>
        <fullName evidence="2">Surface glycoprotein signal peptide</fullName>
    </submittedName>
</protein>
<gene>
    <name evidence="2" type="ORF">DSM106044_02522</name>
</gene>
<comment type="caution">
    <text evidence="2">The sequence shown here is derived from an EMBL/GenBank/DDBJ whole genome shotgun (WGS) entry which is preliminary data.</text>
</comment>
<sequence length="51" mass="5456" precursor="true">MKKKITSIILAAIMVTSVAACGKEAVTNKAFIGKFMEENPDNGGCIRIKNV</sequence>
<reference evidence="2 3" key="1">
    <citation type="journal article" date="2019" name="Anaerobe">
        <title>Detection of Robinsoniella peoriensis in multiple bone samples of a trauma patient.</title>
        <authorList>
            <person name="Schrottner P."/>
            <person name="Hartwich K."/>
            <person name="Bunk B."/>
            <person name="Schober I."/>
            <person name="Helbig S."/>
            <person name="Rudolph W.W."/>
            <person name="Gunzer F."/>
        </authorList>
    </citation>
    <scope>NUCLEOTIDE SEQUENCE [LARGE SCALE GENOMIC DNA]</scope>
    <source>
        <strain evidence="2 3">DSM 106044</strain>
    </source>
</reference>